<dbReference type="PANTHER" id="PTHR24421">
    <property type="entry name" value="NITRATE/NITRITE SENSOR PROTEIN NARX-RELATED"/>
    <property type="match status" value="1"/>
</dbReference>
<dbReference type="EMBL" id="VMNW02000037">
    <property type="protein sequence ID" value="KAA9158098.1"/>
    <property type="molecule type" value="Genomic_DNA"/>
</dbReference>
<feature type="domain" description="Histidine kinase/HSP90-like ATPase" evidence="10">
    <location>
        <begin position="285"/>
        <end position="371"/>
    </location>
</feature>
<proteinExistence type="predicted"/>
<dbReference type="GO" id="GO:0046983">
    <property type="term" value="F:protein dimerization activity"/>
    <property type="evidence" value="ECO:0007669"/>
    <property type="project" value="InterPro"/>
</dbReference>
<evidence type="ECO:0000259" key="10">
    <source>
        <dbReference type="Pfam" id="PF02518"/>
    </source>
</evidence>
<dbReference type="InterPro" id="IPR036890">
    <property type="entry name" value="HATPase_C_sf"/>
</dbReference>
<accession>A0A5N0UXD8</accession>
<dbReference type="Gene3D" id="3.30.565.10">
    <property type="entry name" value="Histidine kinase-like ATPase, C-terminal domain"/>
    <property type="match status" value="1"/>
</dbReference>
<dbReference type="EC" id="2.7.13.3" evidence="2"/>
<comment type="caution">
    <text evidence="12">The sequence shown here is derived from an EMBL/GenBank/DDBJ whole genome shotgun (WGS) entry which is preliminary data.</text>
</comment>
<keyword evidence="3" id="KW-0597">Phosphoprotein</keyword>
<keyword evidence="8" id="KW-0902">Two-component regulatory system</keyword>
<dbReference type="CDD" id="cd16917">
    <property type="entry name" value="HATPase_UhpB-NarQ-NarX-like"/>
    <property type="match status" value="1"/>
</dbReference>
<feature type="transmembrane region" description="Helical" evidence="9">
    <location>
        <begin position="38"/>
        <end position="59"/>
    </location>
</feature>
<keyword evidence="5" id="KW-0547">Nucleotide-binding</keyword>
<evidence type="ECO:0000256" key="4">
    <source>
        <dbReference type="ARBA" id="ARBA00022679"/>
    </source>
</evidence>
<organism evidence="12 13">
    <name type="scientific">Amycolatopsis acidicola</name>
    <dbReference type="NCBI Taxonomy" id="2596893"/>
    <lineage>
        <taxon>Bacteria</taxon>
        <taxon>Bacillati</taxon>
        <taxon>Actinomycetota</taxon>
        <taxon>Actinomycetes</taxon>
        <taxon>Pseudonocardiales</taxon>
        <taxon>Pseudonocardiaceae</taxon>
        <taxon>Amycolatopsis</taxon>
    </lineage>
</organism>
<evidence type="ECO:0000256" key="8">
    <source>
        <dbReference type="ARBA" id="ARBA00023012"/>
    </source>
</evidence>
<comment type="catalytic activity">
    <reaction evidence="1">
        <text>ATP + protein L-histidine = ADP + protein N-phospho-L-histidine.</text>
        <dbReference type="EC" id="2.7.13.3"/>
    </reaction>
</comment>
<dbReference type="GO" id="GO:0000155">
    <property type="term" value="F:phosphorelay sensor kinase activity"/>
    <property type="evidence" value="ECO:0007669"/>
    <property type="project" value="InterPro"/>
</dbReference>
<dbReference type="Gene3D" id="1.20.5.1930">
    <property type="match status" value="1"/>
</dbReference>
<dbReference type="OrthoDB" id="227596at2"/>
<feature type="transmembrane region" description="Helical" evidence="9">
    <location>
        <begin position="141"/>
        <end position="158"/>
    </location>
</feature>
<dbReference type="InterPro" id="IPR050482">
    <property type="entry name" value="Sensor_HK_TwoCompSys"/>
</dbReference>
<protein>
    <recommendedName>
        <fullName evidence="2">histidine kinase</fullName>
        <ecNumber evidence="2">2.7.13.3</ecNumber>
    </recommendedName>
</protein>
<dbReference type="GO" id="GO:0016020">
    <property type="term" value="C:membrane"/>
    <property type="evidence" value="ECO:0007669"/>
    <property type="project" value="InterPro"/>
</dbReference>
<dbReference type="InterPro" id="IPR003594">
    <property type="entry name" value="HATPase_dom"/>
</dbReference>
<evidence type="ECO:0000256" key="2">
    <source>
        <dbReference type="ARBA" id="ARBA00012438"/>
    </source>
</evidence>
<evidence type="ECO:0000256" key="3">
    <source>
        <dbReference type="ARBA" id="ARBA00022553"/>
    </source>
</evidence>
<dbReference type="AlphaFoldDB" id="A0A5N0UXD8"/>
<keyword evidence="9" id="KW-1133">Transmembrane helix</keyword>
<evidence type="ECO:0000256" key="1">
    <source>
        <dbReference type="ARBA" id="ARBA00000085"/>
    </source>
</evidence>
<dbReference type="InterPro" id="IPR011712">
    <property type="entry name" value="Sig_transdc_His_kin_sub3_dim/P"/>
</dbReference>
<keyword evidence="6 12" id="KW-0418">Kinase</keyword>
<evidence type="ECO:0000259" key="11">
    <source>
        <dbReference type="Pfam" id="PF07730"/>
    </source>
</evidence>
<feature type="transmembrane region" description="Helical" evidence="9">
    <location>
        <begin position="15"/>
        <end position="33"/>
    </location>
</feature>
<dbReference type="Pfam" id="PF02518">
    <property type="entry name" value="HATPase_c"/>
    <property type="match status" value="1"/>
</dbReference>
<feature type="transmembrane region" description="Helical" evidence="9">
    <location>
        <begin position="71"/>
        <end position="99"/>
    </location>
</feature>
<evidence type="ECO:0000256" key="6">
    <source>
        <dbReference type="ARBA" id="ARBA00022777"/>
    </source>
</evidence>
<dbReference type="Proteomes" id="UP000319769">
    <property type="component" value="Unassembled WGS sequence"/>
</dbReference>
<feature type="transmembrane region" description="Helical" evidence="9">
    <location>
        <begin position="111"/>
        <end position="129"/>
    </location>
</feature>
<dbReference type="RefSeq" id="WP_144747817.1">
    <property type="nucleotide sequence ID" value="NZ_VMNW02000037.1"/>
</dbReference>
<evidence type="ECO:0000313" key="12">
    <source>
        <dbReference type="EMBL" id="KAA9158098.1"/>
    </source>
</evidence>
<evidence type="ECO:0000256" key="7">
    <source>
        <dbReference type="ARBA" id="ARBA00022840"/>
    </source>
</evidence>
<reference evidence="12" key="1">
    <citation type="submission" date="2019-09" db="EMBL/GenBank/DDBJ databases">
        <authorList>
            <person name="Teo W.F.A."/>
            <person name="Duangmal K."/>
        </authorList>
    </citation>
    <scope>NUCLEOTIDE SEQUENCE [LARGE SCALE GENOMIC DNA]</scope>
    <source>
        <strain evidence="12">K81G1</strain>
    </source>
</reference>
<keyword evidence="7" id="KW-0067">ATP-binding</keyword>
<evidence type="ECO:0000256" key="9">
    <source>
        <dbReference type="SAM" id="Phobius"/>
    </source>
</evidence>
<keyword evidence="9" id="KW-0812">Transmembrane</keyword>
<evidence type="ECO:0000256" key="5">
    <source>
        <dbReference type="ARBA" id="ARBA00022741"/>
    </source>
</evidence>
<dbReference type="GO" id="GO:0005524">
    <property type="term" value="F:ATP binding"/>
    <property type="evidence" value="ECO:0007669"/>
    <property type="project" value="UniProtKB-KW"/>
</dbReference>
<dbReference type="PANTHER" id="PTHR24421:SF10">
    <property type="entry name" value="NITRATE_NITRITE SENSOR PROTEIN NARQ"/>
    <property type="match status" value="1"/>
</dbReference>
<name>A0A5N0UXD8_9PSEU</name>
<keyword evidence="4" id="KW-0808">Transferase</keyword>
<keyword evidence="9" id="KW-0472">Membrane</keyword>
<dbReference type="SUPFAM" id="SSF55874">
    <property type="entry name" value="ATPase domain of HSP90 chaperone/DNA topoisomerase II/histidine kinase"/>
    <property type="match status" value="1"/>
</dbReference>
<evidence type="ECO:0000313" key="13">
    <source>
        <dbReference type="Proteomes" id="UP000319769"/>
    </source>
</evidence>
<keyword evidence="13" id="KW-1185">Reference proteome</keyword>
<gene>
    <name evidence="12" type="ORF">FPZ12_023640</name>
</gene>
<feature type="domain" description="Signal transduction histidine kinase subgroup 3 dimerisation and phosphoacceptor" evidence="11">
    <location>
        <begin position="184"/>
        <end position="251"/>
    </location>
</feature>
<dbReference type="Pfam" id="PF07730">
    <property type="entry name" value="HisKA_3"/>
    <property type="match status" value="1"/>
</dbReference>
<sequence>MRQRSQVGGFYYDEFLRPFACVALVAAVAVQLVTKAPLFPAVTIPLFVLVGVLTLLSLFPGDRVSTGVTTALVAVYAVASGILLPLGVSTVAPAFAYLASGVAGERLASRRAAIVVGAVEAVVTAAAIWLVGELHPSDSGWPWWLGLTVAGPVYMGLARRDRRDSMVNAQRALRSEAREAALVERGRIAREIHDVLGHSLSGIALQLDMADALHGKSRDDEANQAVLRARRLAVDSITETRRAIEALRTDTLPLERTLELMCEGEAVPLRVDGDPAPVPTEAAHAIVRAAQEALTNAAKHASGAEREVTLSFTRDSVALTVANGPGGEAGAPGLSGGIGLVGMRERIALLGGTVQAGPRPDGGWSVELEVPR</sequence>